<name>A0A1W1BM39_9ZZZZ</name>
<organism evidence="1">
    <name type="scientific">hydrothermal vent metagenome</name>
    <dbReference type="NCBI Taxonomy" id="652676"/>
    <lineage>
        <taxon>unclassified sequences</taxon>
        <taxon>metagenomes</taxon>
        <taxon>ecological metagenomes</taxon>
    </lineage>
</organism>
<dbReference type="Pfam" id="PF02635">
    <property type="entry name" value="DsrE"/>
    <property type="match status" value="1"/>
</dbReference>
<dbReference type="EMBL" id="FPHE01000053">
    <property type="protein sequence ID" value="SFV54521.1"/>
    <property type="molecule type" value="Genomic_DNA"/>
</dbReference>
<dbReference type="Gene3D" id="3.40.1260.10">
    <property type="entry name" value="DsrEFH-like"/>
    <property type="match status" value="1"/>
</dbReference>
<evidence type="ECO:0000313" key="1">
    <source>
        <dbReference type="EMBL" id="SFV54521.1"/>
    </source>
</evidence>
<dbReference type="InterPro" id="IPR003787">
    <property type="entry name" value="Sulphur_relay_DsrE/F-like"/>
</dbReference>
<protein>
    <submittedName>
        <fullName evidence="1">Uncharacterized protein</fullName>
    </submittedName>
</protein>
<dbReference type="PANTHER" id="PTHR37691:SF1">
    <property type="entry name" value="BLR3518 PROTEIN"/>
    <property type="match status" value="1"/>
</dbReference>
<dbReference type="SUPFAM" id="SSF75169">
    <property type="entry name" value="DsrEFH-like"/>
    <property type="match status" value="1"/>
</dbReference>
<reference evidence="1" key="1">
    <citation type="submission" date="2016-10" db="EMBL/GenBank/DDBJ databases">
        <authorList>
            <person name="de Groot N.N."/>
        </authorList>
    </citation>
    <scope>NUCLEOTIDE SEQUENCE</scope>
</reference>
<dbReference type="AlphaFoldDB" id="A0A1W1BM39"/>
<sequence>MRQTLLLLFILISFVMAETEFAEPKPSLMNPRKFIFPITTGDENEISHVLSSASNVIKFYGVDKCEVVIVCYSQGIKAVLKKAHFFDKDIQKRVRSLMTYDVEFIACGNTMQTYKIEKKELIDNVEVVTAGIVELIERELRGYIYIRP</sequence>
<dbReference type="PANTHER" id="PTHR37691">
    <property type="entry name" value="BLR3518 PROTEIN"/>
    <property type="match status" value="1"/>
</dbReference>
<gene>
    <name evidence="1" type="ORF">MNB_SV-12-992</name>
</gene>
<proteinExistence type="predicted"/>
<dbReference type="InterPro" id="IPR027396">
    <property type="entry name" value="DsrEFH-like"/>
</dbReference>
<accession>A0A1W1BM39</accession>